<name>A0ABW3G259_9PSEU</name>
<dbReference type="Gene3D" id="3.30.559.30">
    <property type="entry name" value="Nonribosomal peptide synthetase, condensation domain"/>
    <property type="match status" value="1"/>
</dbReference>
<dbReference type="Gene3D" id="3.40.50.980">
    <property type="match status" value="4"/>
</dbReference>
<dbReference type="InterPro" id="IPR020806">
    <property type="entry name" value="PKS_PP-bd"/>
</dbReference>
<evidence type="ECO:0000256" key="6">
    <source>
        <dbReference type="ARBA" id="ARBA00022737"/>
    </source>
</evidence>
<evidence type="ECO:0000256" key="1">
    <source>
        <dbReference type="ARBA" id="ARBA00001957"/>
    </source>
</evidence>
<evidence type="ECO:0000259" key="8">
    <source>
        <dbReference type="PROSITE" id="PS50075"/>
    </source>
</evidence>
<dbReference type="InterPro" id="IPR001242">
    <property type="entry name" value="Condensation_dom"/>
</dbReference>
<dbReference type="NCBIfam" id="TIGR01746">
    <property type="entry name" value="Thioester-redct"/>
    <property type="match status" value="1"/>
</dbReference>
<dbReference type="SUPFAM" id="SSF53335">
    <property type="entry name" value="S-adenosyl-L-methionine-dependent methyltransferases"/>
    <property type="match status" value="1"/>
</dbReference>
<dbReference type="PANTHER" id="PTHR45527:SF1">
    <property type="entry name" value="FATTY ACID SYNTHASE"/>
    <property type="match status" value="1"/>
</dbReference>
<organism evidence="9 10">
    <name type="scientific">Saccharopolyspora rosea</name>
    <dbReference type="NCBI Taxonomy" id="524884"/>
    <lineage>
        <taxon>Bacteria</taxon>
        <taxon>Bacillati</taxon>
        <taxon>Actinomycetota</taxon>
        <taxon>Actinomycetes</taxon>
        <taxon>Pseudonocardiales</taxon>
        <taxon>Pseudonocardiaceae</taxon>
        <taxon>Saccharopolyspora</taxon>
    </lineage>
</organism>
<dbReference type="PROSITE" id="PS00012">
    <property type="entry name" value="PHOSPHOPANTETHEINE"/>
    <property type="match status" value="2"/>
</dbReference>
<dbReference type="SUPFAM" id="SSF56801">
    <property type="entry name" value="Acetyl-CoA synthetase-like"/>
    <property type="match status" value="2"/>
</dbReference>
<dbReference type="CDD" id="cd17652">
    <property type="entry name" value="A_NRPS_CmdD_like"/>
    <property type="match status" value="1"/>
</dbReference>
<reference evidence="10" key="1">
    <citation type="journal article" date="2019" name="Int. J. Syst. Evol. Microbiol.">
        <title>The Global Catalogue of Microorganisms (GCM) 10K type strain sequencing project: providing services to taxonomists for standard genome sequencing and annotation.</title>
        <authorList>
            <consortium name="The Broad Institute Genomics Platform"/>
            <consortium name="The Broad Institute Genome Sequencing Center for Infectious Disease"/>
            <person name="Wu L."/>
            <person name="Ma J."/>
        </authorList>
    </citation>
    <scope>NUCLEOTIDE SEQUENCE [LARGE SCALE GENOMIC DNA]</scope>
    <source>
        <strain evidence="10">CCUG 56401</strain>
    </source>
</reference>
<dbReference type="Gene3D" id="1.10.1200.10">
    <property type="entry name" value="ACP-like"/>
    <property type="match status" value="2"/>
</dbReference>
<dbReference type="InterPro" id="IPR045851">
    <property type="entry name" value="AMP-bd_C_sf"/>
</dbReference>
<dbReference type="InterPro" id="IPR010080">
    <property type="entry name" value="Thioester_reductase-like_dom"/>
</dbReference>
<dbReference type="CDD" id="cd05235">
    <property type="entry name" value="SDR_e1"/>
    <property type="match status" value="1"/>
</dbReference>
<keyword evidence="10" id="KW-1185">Reference proteome</keyword>
<dbReference type="Gene3D" id="3.40.50.720">
    <property type="entry name" value="NAD(P)-binding Rossmann-like Domain"/>
    <property type="match status" value="1"/>
</dbReference>
<keyword evidence="6" id="KW-0677">Repeat</keyword>
<dbReference type="InterPro" id="IPR023213">
    <property type="entry name" value="CAT-like_dom_sf"/>
</dbReference>
<evidence type="ECO:0000256" key="3">
    <source>
        <dbReference type="ARBA" id="ARBA00022553"/>
    </source>
</evidence>
<feature type="domain" description="Carrier" evidence="8">
    <location>
        <begin position="1948"/>
        <end position="2023"/>
    </location>
</feature>
<dbReference type="SMART" id="SM00823">
    <property type="entry name" value="PKS_PP"/>
    <property type="match status" value="2"/>
</dbReference>
<dbReference type="Pfam" id="PF07993">
    <property type="entry name" value="NAD_binding_4"/>
    <property type="match status" value="1"/>
</dbReference>
<dbReference type="PROSITE" id="PS50075">
    <property type="entry name" value="CARRIER"/>
    <property type="match status" value="2"/>
</dbReference>
<sequence length="2429" mass="259957">MPTTTSRTPRASATLTACFAEQVARRPEATAVRGDGVEVSYRELDARAERLAGALVDRGVRTGEPVAVLLDRSADLVVAILAVLRAGGAYLPLDPRQPPARLRSISAVAGARVAVVDDPGTAPDVVSAMAVVGVRSGGELSGPGAADPGQLACVMHTSGSTGLPKCVAVTHRNIVELARDPRWRGGAHERVLLHSPHAFDAATYELWVPLLSGGTVVVAPPGPLEPTRLHRLLTGGGVTAMWATAGLFALCAEQAPDCFAGLREVWTGGDVVSPEAVRRVRAACPGLVVVNGYGPTEATTFATCHRVAPDDPVGTTVPIGRPMWNTGCHVLDDRLNPVPPGGAGELYLAGSGLARGYLDDPGLTAERFVANPFGPPGDRMYRTGDVVRRRADGVLEFLGRADDQVKIRGFRVEPAEVAAALEEHPDVARAVVVAGEDGAGGKRLVAYVVPDGRRDPADDAQRQVDEWRQVFDDLYEPARRAPLGADFSGWTSSCDGRPIPLAHMREWRDAAVRRIRELRPRRVLEIGVGTGLLLAELAGDCEDYWGTDVSAATIATLTGRLAQETGYADRVRLRVQPAHDTSGLPHGHFDAVVLNSVVQYFPSREYLVDVLRRVRPLLAPGGAIFLGDLRNHRLLRCLRTEVRLDAFATDPAALRAAVDADVSAEEELAADPDFAAALADSVEGVTGVDVRIKRAVQHNELSRYRYDAVLHTAPPERFVRCDALPRLRWGRDVADVAGLSAHLASARPEALRLVDVPNGRVARQARWVRELAAGEAPVRGRGPEHPDPEDFHAVGERLGYRVVVTWSGAAEDRVDVVVLRGDRTGPLHGVYLPGGEHDRPGTNEPWRPRAAGALTHALRAHLRDRLPEYLRPGAIVLVDSLPLSDTGKVDRAALPPPPTAPSRPGRPPRTRAERLLCGAFAEVLAVPSVGVDDDFFALGGHSLSAARLVARVRAAFGVELPLRAVFDAPTAAGLAELLATGHRARSRPRRRARRDAAALSHAQQRLWLLNQVEEPNAADNVPLALRLSGPLDSEALTEAVRDVAERHETLRTLVVEQDGAVRQRVVEVTDMKVDVTHTTPERLDDLVRRSARRRFDLSADIPVRAELFCCAPESHVLLLVFHHIAVDGWSLGVVGRDLGTAYAARLAGTAPRWSPLDVRYRDYAEWQRQALDDPDGPLRGQLEFWRRTLAGLPERIPLPTERPRPAVAAHRADTVFFEVDARVHRGLAALAADSGASLFMVLHAALAALLTRLGCGTDIPIGTPVAGRADADLERLVGFFVNTLVLRVDTAGNPRFGELLGRVREADLAAYAHQDVPFDVLVKELQPTRSLAHHPLFQVMLALQNAPESGFALPGLEVTDELVSPGDTRFDLVLSLHERTAADGGPGGLSGRLVHRTDLFGRDSAAALAARFRGFLAAVAADPARRIGDLDVLDPAERHRVLVEWNGPDRRLPPATLPELFRAQVERTPGAVAATDGNVELSYAELQRRAARLAGNLVDRGIGLERIVAVALPRSVELVVAFLAVQQAGAAHLPVDPEHPVARIRHVLDDAGPDLLITTGDLAAALGDCRVPRTTLDALDGASTAARGPAPHPDDLAYVIYTSGSTGRPKGVAVPHSGIPALVATARERFDIGPGSRLLQFASPSFDSVLWELCAALLTGATLVLAAPDRVAPGPALAELVAEQGISHATVPPSALAVLSPADFPGLRSVIVAGEAVSEELVRRWSPGRRLRNGYGPTENRVCAAISDPLSPGGVPPIGRPTPDTRAYVLDERLRPVPPLVAGELYLAGSGLARGYLHDPALTAERFVADPFGPPGARMYRTGDVVRWTGHGVLEFVGRADDQVKIRGFRVEPGEVAGELERLPGVSRAVVVLREDRPGDRRLVAYAVPSPGREPDGRELRAHLARTLPAHLVPAAVVVLPDLPVTSTGKVDRAALPAPVLSGRTGGSPGSARERLLCALFAEVLGVREAGVEDNFFDLGGHSLLAATLVGRLRREHGESVPVRAVFQRQTPAALAAELEDRAPGGIPVHAELVAEPPLDPAIRAESGVEWARAVAPRHVLLTGATGFLGAFLLRELLARTDAEVCCLVRADDERQAADRVRDALLRYGLRDPVAQRRIRPVVGDLERPLLGLDPALFDVLADRVDVVYHAGARVNAVEPYARLRAANVSGTQEVLRLAARGRAVPVHHVSTAAVAVPLGGADVVFEDRRPAATDVLPSGYVASKWQAEDLLWTAADRGLPVSAYRPGRIGGSTGTGAVGTDDALWNLVRGMLVLGVAPAFPPGRRAVDFAPVDRVAGAVVALSRSPRASGRAHHLTTAEPVPFEVFTAWLREFGYRLAEEPHDDWLAALHERTTGADRSLHRAALLGESLPQLLELAAQRFDRTNALRGGVQLPTLDREAVHACLGHLVGIGFLPGPDHPAREDGPRP</sequence>
<keyword evidence="3" id="KW-0597">Phosphoprotein</keyword>
<evidence type="ECO:0000256" key="2">
    <source>
        <dbReference type="ARBA" id="ARBA00022450"/>
    </source>
</evidence>
<dbReference type="NCBIfam" id="TIGR01733">
    <property type="entry name" value="AA-adenyl-dom"/>
    <property type="match status" value="2"/>
</dbReference>
<dbReference type="Pfam" id="PF00550">
    <property type="entry name" value="PP-binding"/>
    <property type="match status" value="2"/>
</dbReference>
<dbReference type="InterPro" id="IPR013120">
    <property type="entry name" value="FAR_NAD-bd"/>
</dbReference>
<dbReference type="Gene3D" id="3.30.300.30">
    <property type="match status" value="3"/>
</dbReference>
<accession>A0ABW3G259</accession>
<feature type="compositionally biased region" description="Pro residues" evidence="7">
    <location>
        <begin position="894"/>
        <end position="907"/>
    </location>
</feature>
<dbReference type="Gene3D" id="3.30.559.10">
    <property type="entry name" value="Chloramphenicol acetyltransferase-like domain"/>
    <property type="match status" value="1"/>
</dbReference>
<dbReference type="RefSeq" id="WP_263247550.1">
    <property type="nucleotide sequence ID" value="NZ_BAABLT010000038.1"/>
</dbReference>
<evidence type="ECO:0000256" key="5">
    <source>
        <dbReference type="ARBA" id="ARBA00022679"/>
    </source>
</evidence>
<dbReference type="InterPro" id="IPR020845">
    <property type="entry name" value="AMP-binding_CS"/>
</dbReference>
<dbReference type="SUPFAM" id="SSF51735">
    <property type="entry name" value="NAD(P)-binding Rossmann-fold domains"/>
    <property type="match status" value="1"/>
</dbReference>
<protein>
    <submittedName>
        <fullName evidence="9">Non-ribosomal peptide synthetase</fullName>
    </submittedName>
</protein>
<dbReference type="CDD" id="cd12117">
    <property type="entry name" value="A_NRPS_Srf_like"/>
    <property type="match status" value="1"/>
</dbReference>
<evidence type="ECO:0000313" key="10">
    <source>
        <dbReference type="Proteomes" id="UP001597018"/>
    </source>
</evidence>
<dbReference type="InterPro" id="IPR029063">
    <property type="entry name" value="SAM-dependent_MTases_sf"/>
</dbReference>
<dbReference type="InterPro" id="IPR025110">
    <property type="entry name" value="AMP-bd_C"/>
</dbReference>
<dbReference type="Gene3D" id="3.40.50.150">
    <property type="entry name" value="Vaccinia Virus protein VP39"/>
    <property type="match status" value="1"/>
</dbReference>
<dbReference type="Gene3D" id="2.30.38.10">
    <property type="entry name" value="Luciferase, Domain 3"/>
    <property type="match status" value="2"/>
</dbReference>
<dbReference type="InterPro" id="IPR000873">
    <property type="entry name" value="AMP-dep_synth/lig_dom"/>
</dbReference>
<keyword evidence="2" id="KW-0596">Phosphopantetheine</keyword>
<dbReference type="Pfam" id="PF00668">
    <property type="entry name" value="Condensation"/>
    <property type="match status" value="1"/>
</dbReference>
<evidence type="ECO:0000256" key="4">
    <source>
        <dbReference type="ARBA" id="ARBA00022598"/>
    </source>
</evidence>
<feature type="domain" description="Carrier" evidence="8">
    <location>
        <begin position="907"/>
        <end position="982"/>
    </location>
</feature>
<keyword evidence="5" id="KW-0808">Transferase</keyword>
<dbReference type="CDD" id="cd02440">
    <property type="entry name" value="AdoMet_MTases"/>
    <property type="match status" value="1"/>
</dbReference>
<dbReference type="InterPro" id="IPR036291">
    <property type="entry name" value="NAD(P)-bd_dom_sf"/>
</dbReference>
<dbReference type="SUPFAM" id="SSF52777">
    <property type="entry name" value="CoA-dependent acyltransferases"/>
    <property type="match status" value="2"/>
</dbReference>
<keyword evidence="4" id="KW-0436">Ligase</keyword>
<dbReference type="Pfam" id="PF08242">
    <property type="entry name" value="Methyltransf_12"/>
    <property type="match status" value="1"/>
</dbReference>
<dbReference type="InterPro" id="IPR013217">
    <property type="entry name" value="Methyltransf_12"/>
</dbReference>
<proteinExistence type="predicted"/>
<dbReference type="PROSITE" id="PS00455">
    <property type="entry name" value="AMP_BINDING"/>
    <property type="match status" value="2"/>
</dbReference>
<evidence type="ECO:0000313" key="9">
    <source>
        <dbReference type="EMBL" id="MFD0922767.1"/>
    </source>
</evidence>
<dbReference type="InterPro" id="IPR010071">
    <property type="entry name" value="AA_adenyl_dom"/>
</dbReference>
<comment type="caution">
    <text evidence="9">The sequence shown here is derived from an EMBL/GenBank/DDBJ whole genome shotgun (WGS) entry which is preliminary data.</text>
</comment>
<dbReference type="EMBL" id="JBHTIW010000024">
    <property type="protein sequence ID" value="MFD0922767.1"/>
    <property type="molecule type" value="Genomic_DNA"/>
</dbReference>
<dbReference type="CDD" id="cd19540">
    <property type="entry name" value="LCL_NRPS-like"/>
    <property type="match status" value="1"/>
</dbReference>
<dbReference type="InterPro" id="IPR009081">
    <property type="entry name" value="PP-bd_ACP"/>
</dbReference>
<dbReference type="Pfam" id="PF00501">
    <property type="entry name" value="AMP-binding"/>
    <property type="match status" value="2"/>
</dbReference>
<feature type="region of interest" description="Disordered" evidence="7">
    <location>
        <begin position="887"/>
        <end position="910"/>
    </location>
</feature>
<comment type="cofactor">
    <cofactor evidence="1">
        <name>pantetheine 4'-phosphate</name>
        <dbReference type="ChEBI" id="CHEBI:47942"/>
    </cofactor>
</comment>
<dbReference type="InterPro" id="IPR036736">
    <property type="entry name" value="ACP-like_sf"/>
</dbReference>
<dbReference type="InterPro" id="IPR006162">
    <property type="entry name" value="Ppantetheine_attach_site"/>
</dbReference>
<dbReference type="PANTHER" id="PTHR45527">
    <property type="entry name" value="NONRIBOSOMAL PEPTIDE SYNTHETASE"/>
    <property type="match status" value="1"/>
</dbReference>
<evidence type="ECO:0000256" key="7">
    <source>
        <dbReference type="SAM" id="MobiDB-lite"/>
    </source>
</evidence>
<dbReference type="SUPFAM" id="SSF47336">
    <property type="entry name" value="ACP-like"/>
    <property type="match status" value="2"/>
</dbReference>
<dbReference type="Proteomes" id="UP001597018">
    <property type="component" value="Unassembled WGS sequence"/>
</dbReference>
<gene>
    <name evidence="9" type="ORF">ACFQ16_23725</name>
</gene>
<dbReference type="Pfam" id="PF13193">
    <property type="entry name" value="AMP-binding_C"/>
    <property type="match status" value="2"/>
</dbReference>